<reference evidence="1 2" key="1">
    <citation type="submission" date="2023-10" db="EMBL/GenBank/DDBJ databases">
        <title>Chromosome-scale genome assembly provides insights into flower coloration mechanisms of Canna indica.</title>
        <authorList>
            <person name="Li C."/>
        </authorList>
    </citation>
    <scope>NUCLEOTIDE SEQUENCE [LARGE SCALE GENOMIC DNA]</scope>
    <source>
        <tissue evidence="1">Flower</tissue>
    </source>
</reference>
<name>A0AAQ3JS45_9LILI</name>
<dbReference type="EMBL" id="CP136890">
    <property type="protein sequence ID" value="WOK95224.1"/>
    <property type="molecule type" value="Genomic_DNA"/>
</dbReference>
<proteinExistence type="predicted"/>
<organism evidence="1 2">
    <name type="scientific">Canna indica</name>
    <name type="common">Indian-shot</name>
    <dbReference type="NCBI Taxonomy" id="4628"/>
    <lineage>
        <taxon>Eukaryota</taxon>
        <taxon>Viridiplantae</taxon>
        <taxon>Streptophyta</taxon>
        <taxon>Embryophyta</taxon>
        <taxon>Tracheophyta</taxon>
        <taxon>Spermatophyta</taxon>
        <taxon>Magnoliopsida</taxon>
        <taxon>Liliopsida</taxon>
        <taxon>Zingiberales</taxon>
        <taxon>Cannaceae</taxon>
        <taxon>Canna</taxon>
    </lineage>
</organism>
<dbReference type="Proteomes" id="UP001327560">
    <property type="component" value="Chromosome 1"/>
</dbReference>
<evidence type="ECO:0000313" key="2">
    <source>
        <dbReference type="Proteomes" id="UP001327560"/>
    </source>
</evidence>
<evidence type="ECO:0000313" key="1">
    <source>
        <dbReference type="EMBL" id="WOK95224.1"/>
    </source>
</evidence>
<keyword evidence="2" id="KW-1185">Reference proteome</keyword>
<protein>
    <submittedName>
        <fullName evidence="1">Uncharacterized protein</fullName>
    </submittedName>
</protein>
<dbReference type="AlphaFoldDB" id="A0AAQ3JS45"/>
<sequence length="126" mass="13856">MDARMLLSIPYECVIENFGCPKMECKELKVSCFKLMLNGCHTSPDCLMGSAKFHFGGYKPGRSGHWAAAAAEQDREREAKSKLEKARTCHNALNGKSHGSGVIKVARNLEWASFLSSLYAVRSGAE</sequence>
<gene>
    <name evidence="1" type="ORF">Cni_G03931</name>
</gene>
<accession>A0AAQ3JS45</accession>